<keyword evidence="2" id="KW-1133">Transmembrane helix</keyword>
<sequence>MASASAVDIITYIGVPLAVLGVLPTLYTCLKSLLTLRDIRRTLDRNGVASITRSSLLSGIIEIEIPRKSIAPLDRYDAPYFELSPAPSTLKGGSWTVFNWRELSIGTKGYRLQYHDELHQPQAEIEFAALLAFLLDRGAVIAPDGFSDLRGSGLWTPVGTKLLVSPCSAEAVLSVSASDDSDGILSLTLYWEPGWDRRSVRDLPPYWMELHEPTTPTPSAPTDLTLDSEDAKPSEPEIPASEAEPESAIPDSQASDSKSDSISLHSLKRQSHLSAQTALTPTTLAGAHTIRLRLGPFGLSHASHGLTHQPLRFPHLLPSTNDTNLVATWFACGATALGAPTNGLWSYAIPSAIHTLAQREVVPCGVLVLLSALAEDAVPVWRAPFDDRLEVHERAVKAQARMRRMMEEGRLPPAEAAKARQARFLEENHEMMAEMGRRRLREEQKAEREIKEALGSQRLGVGVVADANVRWLVEKGYVQPEATVAVVVEGVLWGMMAEAEMARAVADMLETWRNWADGGMTKGHVEMLKREQLTFAYASCVMALIRETSGGESGSIVGDLQECLRMWRKVRLG</sequence>
<evidence type="ECO:0000313" key="3">
    <source>
        <dbReference type="EMBL" id="KAF2400815.1"/>
    </source>
</evidence>
<proteinExistence type="predicted"/>
<keyword evidence="2" id="KW-0472">Membrane</keyword>
<gene>
    <name evidence="3" type="ORF">EJ06DRAFT_407582</name>
</gene>
<feature type="compositionally biased region" description="Low complexity" evidence="1">
    <location>
        <begin position="237"/>
        <end position="263"/>
    </location>
</feature>
<keyword evidence="4" id="KW-1185">Reference proteome</keyword>
<evidence type="ECO:0000256" key="2">
    <source>
        <dbReference type="SAM" id="Phobius"/>
    </source>
</evidence>
<dbReference type="AlphaFoldDB" id="A0A6G1HYK0"/>
<feature type="region of interest" description="Disordered" evidence="1">
    <location>
        <begin position="211"/>
        <end position="263"/>
    </location>
</feature>
<name>A0A6G1HYK0_9PEZI</name>
<evidence type="ECO:0000313" key="4">
    <source>
        <dbReference type="Proteomes" id="UP000799640"/>
    </source>
</evidence>
<keyword evidence="2" id="KW-0812">Transmembrane</keyword>
<protein>
    <submittedName>
        <fullName evidence="3">Uncharacterized protein</fullName>
    </submittedName>
</protein>
<reference evidence="3" key="1">
    <citation type="journal article" date="2020" name="Stud. Mycol.">
        <title>101 Dothideomycetes genomes: a test case for predicting lifestyles and emergence of pathogens.</title>
        <authorList>
            <person name="Haridas S."/>
            <person name="Albert R."/>
            <person name="Binder M."/>
            <person name="Bloem J."/>
            <person name="Labutti K."/>
            <person name="Salamov A."/>
            <person name="Andreopoulos B."/>
            <person name="Baker S."/>
            <person name="Barry K."/>
            <person name="Bills G."/>
            <person name="Bluhm B."/>
            <person name="Cannon C."/>
            <person name="Castanera R."/>
            <person name="Culley D."/>
            <person name="Daum C."/>
            <person name="Ezra D."/>
            <person name="Gonzalez J."/>
            <person name="Henrissat B."/>
            <person name="Kuo A."/>
            <person name="Liang C."/>
            <person name="Lipzen A."/>
            <person name="Lutzoni F."/>
            <person name="Magnuson J."/>
            <person name="Mondo S."/>
            <person name="Nolan M."/>
            <person name="Ohm R."/>
            <person name="Pangilinan J."/>
            <person name="Park H.-J."/>
            <person name="Ramirez L."/>
            <person name="Alfaro M."/>
            <person name="Sun H."/>
            <person name="Tritt A."/>
            <person name="Yoshinaga Y."/>
            <person name="Zwiers L.-H."/>
            <person name="Turgeon B."/>
            <person name="Goodwin S."/>
            <person name="Spatafora J."/>
            <person name="Crous P."/>
            <person name="Grigoriev I."/>
        </authorList>
    </citation>
    <scope>NUCLEOTIDE SEQUENCE</scope>
    <source>
        <strain evidence="3">CBS 262.69</strain>
    </source>
</reference>
<dbReference type="OrthoDB" id="3166386at2759"/>
<dbReference type="Proteomes" id="UP000799640">
    <property type="component" value="Unassembled WGS sequence"/>
</dbReference>
<accession>A0A6G1HYK0</accession>
<evidence type="ECO:0000256" key="1">
    <source>
        <dbReference type="SAM" id="MobiDB-lite"/>
    </source>
</evidence>
<organism evidence="3 4">
    <name type="scientific">Trichodelitschia bisporula</name>
    <dbReference type="NCBI Taxonomy" id="703511"/>
    <lineage>
        <taxon>Eukaryota</taxon>
        <taxon>Fungi</taxon>
        <taxon>Dikarya</taxon>
        <taxon>Ascomycota</taxon>
        <taxon>Pezizomycotina</taxon>
        <taxon>Dothideomycetes</taxon>
        <taxon>Dothideomycetes incertae sedis</taxon>
        <taxon>Phaeotrichales</taxon>
        <taxon>Phaeotrichaceae</taxon>
        <taxon>Trichodelitschia</taxon>
    </lineage>
</organism>
<dbReference type="EMBL" id="ML996694">
    <property type="protein sequence ID" value="KAF2400815.1"/>
    <property type="molecule type" value="Genomic_DNA"/>
</dbReference>
<feature type="transmembrane region" description="Helical" evidence="2">
    <location>
        <begin position="6"/>
        <end position="30"/>
    </location>
</feature>